<comment type="similarity">
    <text evidence="1 2">Belongs to the MecA family.</text>
</comment>
<comment type="subunit">
    <text evidence="2">Homodimer.</text>
</comment>
<evidence type="ECO:0000313" key="4">
    <source>
        <dbReference type="Proteomes" id="UP000525923"/>
    </source>
</evidence>
<dbReference type="AlphaFoldDB" id="A0A7W8FRL0"/>
<dbReference type="RefSeq" id="WP_135502372.1">
    <property type="nucleotide sequence ID" value="NZ_CP181055.1"/>
</dbReference>
<evidence type="ECO:0000313" key="3">
    <source>
        <dbReference type="EMBL" id="MBB5179108.1"/>
    </source>
</evidence>
<keyword evidence="4" id="KW-1185">Reference proteome</keyword>
<dbReference type="OrthoDB" id="2360201at2"/>
<dbReference type="NCBIfam" id="NF002644">
    <property type="entry name" value="PRK02315.1-5"/>
    <property type="match status" value="1"/>
</dbReference>
<dbReference type="Pfam" id="PF05389">
    <property type="entry name" value="MecA"/>
    <property type="match status" value="1"/>
</dbReference>
<name>A0A7W8FRL0_9BACL</name>
<dbReference type="Gene3D" id="3.30.70.1950">
    <property type="match status" value="1"/>
</dbReference>
<evidence type="ECO:0000256" key="1">
    <source>
        <dbReference type="ARBA" id="ARBA00005397"/>
    </source>
</evidence>
<gene>
    <name evidence="2" type="primary">mecA</name>
    <name evidence="3" type="ORF">HNQ44_000530</name>
</gene>
<dbReference type="GO" id="GO:0030674">
    <property type="term" value="F:protein-macromolecule adaptor activity"/>
    <property type="evidence" value="ECO:0007669"/>
    <property type="project" value="UniProtKB-UniRule"/>
</dbReference>
<dbReference type="InterPro" id="IPR038471">
    <property type="entry name" value="MecA_C_sf"/>
</dbReference>
<proteinExistence type="inferred from homology"/>
<dbReference type="EMBL" id="JACHHE010000001">
    <property type="protein sequence ID" value="MBB5179108.1"/>
    <property type="molecule type" value="Genomic_DNA"/>
</dbReference>
<sequence>MEIERINDNTVKFYISYLDVEERGFSRDEIWFNRDKSEELFWEMMDEVNEEADFVMEGPLWIQVQAMDKGLEVTVTRAQLTKDGQKLDLPDDIEERRKLFGSEDAAAPEFDEFEPVFEEPDVKKMDYTFNVVQVEDLVPLARRLEYVPIESAIYHFENKYYLYISFDDLLHSEEDVKNYISIISEYLTASPLTIHRLEEYGKPIFKEDALPNVLHYFG</sequence>
<comment type="domain">
    <text evidence="2">The N-terminal domain probably binds unfolded/aggregated proteins; the C-terminal domain interacts with ClpC.</text>
</comment>
<dbReference type="PANTHER" id="PTHR39161:SF1">
    <property type="entry name" value="ADAPTER PROTEIN MECA 1"/>
    <property type="match status" value="1"/>
</dbReference>
<dbReference type="PANTHER" id="PTHR39161">
    <property type="entry name" value="ADAPTER PROTEIN MECA"/>
    <property type="match status" value="1"/>
</dbReference>
<dbReference type="Proteomes" id="UP000525923">
    <property type="component" value="Unassembled WGS sequence"/>
</dbReference>
<dbReference type="HAMAP" id="MF_01124">
    <property type="entry name" value="MecA"/>
    <property type="match status" value="1"/>
</dbReference>
<accession>A0A7W8FRL0</accession>
<dbReference type="InterPro" id="IPR008681">
    <property type="entry name" value="Neg-reg_MecA"/>
</dbReference>
<comment type="caution">
    <text evidence="3">The sequence shown here is derived from an EMBL/GenBank/DDBJ whole genome shotgun (WGS) entry which is preliminary data.</text>
</comment>
<dbReference type="PIRSF" id="PIRSF029008">
    <property type="entry name" value="MecA"/>
    <property type="match status" value="1"/>
</dbReference>
<organism evidence="3 4">
    <name type="scientific">Planococcus koreensis</name>
    <dbReference type="NCBI Taxonomy" id="112331"/>
    <lineage>
        <taxon>Bacteria</taxon>
        <taxon>Bacillati</taxon>
        <taxon>Bacillota</taxon>
        <taxon>Bacilli</taxon>
        <taxon>Bacillales</taxon>
        <taxon>Caryophanaceae</taxon>
        <taxon>Planococcus</taxon>
    </lineage>
</organism>
<evidence type="ECO:0000256" key="2">
    <source>
        <dbReference type="HAMAP-Rule" id="MF_01124"/>
    </source>
</evidence>
<protein>
    <recommendedName>
        <fullName evidence="2">Adapter protein MecA</fullName>
    </recommendedName>
</protein>
<reference evidence="3 4" key="1">
    <citation type="submission" date="2020-08" db="EMBL/GenBank/DDBJ databases">
        <title>Genomic Encyclopedia of Type Strains, Phase IV (KMG-IV): sequencing the most valuable type-strain genomes for metagenomic binning, comparative biology and taxonomic classification.</title>
        <authorList>
            <person name="Goeker M."/>
        </authorList>
    </citation>
    <scope>NUCLEOTIDE SEQUENCE [LARGE SCALE GENOMIC DNA]</scope>
    <source>
        <strain evidence="3 4">DSM 15895</strain>
    </source>
</reference>
<comment type="function">
    <text evidence="2">Enables the recognition and targeting of unfolded and aggregated proteins to the ClpC protease or to other proteins involved in proteolysis.</text>
</comment>